<keyword evidence="2" id="KW-1185">Reference proteome</keyword>
<evidence type="ECO:0000313" key="2">
    <source>
        <dbReference type="Proteomes" id="UP001152795"/>
    </source>
</evidence>
<accession>A0A6S7L1A5</accession>
<organism evidence="1 2">
    <name type="scientific">Paramuricea clavata</name>
    <name type="common">Red gorgonian</name>
    <name type="synonym">Violescent sea-whip</name>
    <dbReference type="NCBI Taxonomy" id="317549"/>
    <lineage>
        <taxon>Eukaryota</taxon>
        <taxon>Metazoa</taxon>
        <taxon>Cnidaria</taxon>
        <taxon>Anthozoa</taxon>
        <taxon>Octocorallia</taxon>
        <taxon>Malacalcyonacea</taxon>
        <taxon>Plexauridae</taxon>
        <taxon>Paramuricea</taxon>
    </lineage>
</organism>
<sequence length="292" mass="32508">MSSVSLILFLSWHAIFIKEIGLAVAEEECSSNADCHANCHCASHEYCCKRGNYPNVCRRSCVGEECAENTDCGGPHEHCDSNKKCKNRERSSSLSGGKITRIVISVLSSLIAVSLCILLWRCYKKRRHRDRTNRYHATMVTTIAPGQQRTCCPYDPTRQPPQSPVNRHSQQGGLMPLPYHQRPASISQTPSRKVRKGAFYIPPENVNNPEREWSTARNPVLQGNNTRQTHTYPSSLQAHRLVQISSPSIQSYTSASPPSEADSDFAADVTESYINHLNIIPEAYPTGPLSSP</sequence>
<name>A0A6S7L1A5_PARCT</name>
<proteinExistence type="predicted"/>
<reference evidence="1" key="1">
    <citation type="submission" date="2020-04" db="EMBL/GenBank/DDBJ databases">
        <authorList>
            <person name="Alioto T."/>
            <person name="Alioto T."/>
            <person name="Gomez Garrido J."/>
        </authorList>
    </citation>
    <scope>NUCLEOTIDE SEQUENCE</scope>
    <source>
        <strain evidence="1">A484AB</strain>
    </source>
</reference>
<gene>
    <name evidence="1" type="ORF">PACLA_8A007581</name>
</gene>
<dbReference type="AlphaFoldDB" id="A0A6S7L1A5"/>
<evidence type="ECO:0000313" key="1">
    <source>
        <dbReference type="EMBL" id="CAB4033473.1"/>
    </source>
</evidence>
<comment type="caution">
    <text evidence="1">The sequence shown here is derived from an EMBL/GenBank/DDBJ whole genome shotgun (WGS) entry which is preliminary data.</text>
</comment>
<dbReference type="Proteomes" id="UP001152795">
    <property type="component" value="Unassembled WGS sequence"/>
</dbReference>
<protein>
    <submittedName>
        <fullName evidence="1">Uncharacterized protein</fullName>
    </submittedName>
</protein>
<dbReference type="EMBL" id="CACRXK020019272">
    <property type="protein sequence ID" value="CAB4033473.1"/>
    <property type="molecule type" value="Genomic_DNA"/>
</dbReference>